<keyword evidence="9" id="KW-1185">Reference proteome</keyword>
<dbReference type="InterPro" id="IPR050109">
    <property type="entry name" value="HTH-type_TetR-like_transc_reg"/>
</dbReference>
<keyword evidence="5" id="KW-0175">Coiled coil</keyword>
<proteinExistence type="predicted"/>
<evidence type="ECO:0000259" key="7">
    <source>
        <dbReference type="PROSITE" id="PS50977"/>
    </source>
</evidence>
<evidence type="ECO:0000256" key="2">
    <source>
        <dbReference type="ARBA" id="ARBA00023125"/>
    </source>
</evidence>
<gene>
    <name evidence="8" type="ORF">IT775_16780</name>
</gene>
<keyword evidence="1" id="KW-0805">Transcription regulation</keyword>
<dbReference type="RefSeq" id="WP_212702396.1">
    <property type="nucleotide sequence ID" value="NZ_JADMKU010000018.1"/>
</dbReference>
<keyword evidence="2 4" id="KW-0238">DNA-binding</keyword>
<dbReference type="SUPFAM" id="SSF46689">
    <property type="entry name" value="Homeodomain-like"/>
    <property type="match status" value="1"/>
</dbReference>
<dbReference type="PROSITE" id="PS50977">
    <property type="entry name" value="HTH_TETR_2"/>
    <property type="match status" value="1"/>
</dbReference>
<dbReference type="InterPro" id="IPR001647">
    <property type="entry name" value="HTH_TetR"/>
</dbReference>
<feature type="region of interest" description="Disordered" evidence="6">
    <location>
        <begin position="1"/>
        <end position="25"/>
    </location>
</feature>
<comment type="caution">
    <text evidence="8">The sequence shown here is derived from an EMBL/GenBank/DDBJ whole genome shotgun (WGS) entry which is preliminary data.</text>
</comment>
<sequence length="217" mass="24256">MGEHIRPYPATPDMTAPQAHTRNSRRSDIVRATLALAFAVGPDAVSTSLIAKRLGISQPAIYKHFKTKDAIWLEVSERLSERIGENILACNASPLSPERKLRDLVCRHLAFVQEVPALPDIMVMRHASASHQIIRQRLQREMARLRELMEDLIRQSQERNTIRADIAAADISTLIIGAVQGQVLRMIVSRDPSRLVADGQRLFDLQIRTLAPSESAS</sequence>
<dbReference type="PROSITE" id="PS01081">
    <property type="entry name" value="HTH_TETR_1"/>
    <property type="match status" value="1"/>
</dbReference>
<evidence type="ECO:0000313" key="9">
    <source>
        <dbReference type="Proteomes" id="UP001195941"/>
    </source>
</evidence>
<evidence type="ECO:0000256" key="5">
    <source>
        <dbReference type="SAM" id="Coils"/>
    </source>
</evidence>
<reference evidence="8 9" key="1">
    <citation type="journal article" date="2021" name="Arch. Microbiol.">
        <title>Thalassobius aquimarinus sp. nov., isolated from the Sea of Japan seashore.</title>
        <authorList>
            <person name="Kurilenko V.V."/>
            <person name="Romanenko L.A."/>
            <person name="Chernysheva N.Y."/>
            <person name="Velansky P.V."/>
            <person name="Tekutyeva L.A."/>
            <person name="Isaeva M.P."/>
            <person name="Mikhailov V.V."/>
        </authorList>
    </citation>
    <scope>NUCLEOTIDE SEQUENCE [LARGE SCALE GENOMIC DNA]</scope>
    <source>
        <strain evidence="8 9">KMM 8518</strain>
    </source>
</reference>
<dbReference type="Pfam" id="PF16925">
    <property type="entry name" value="TetR_C_13"/>
    <property type="match status" value="1"/>
</dbReference>
<dbReference type="InterPro" id="IPR011075">
    <property type="entry name" value="TetR_C"/>
</dbReference>
<name>A0ABS5HUX5_9RHOB</name>
<feature type="coiled-coil region" evidence="5">
    <location>
        <begin position="131"/>
        <end position="158"/>
    </location>
</feature>
<evidence type="ECO:0000313" key="8">
    <source>
        <dbReference type="EMBL" id="MBR9652776.1"/>
    </source>
</evidence>
<dbReference type="PANTHER" id="PTHR30055">
    <property type="entry name" value="HTH-TYPE TRANSCRIPTIONAL REGULATOR RUTR"/>
    <property type="match status" value="1"/>
</dbReference>
<evidence type="ECO:0000256" key="6">
    <source>
        <dbReference type="SAM" id="MobiDB-lite"/>
    </source>
</evidence>
<dbReference type="Proteomes" id="UP001195941">
    <property type="component" value="Unassembled WGS sequence"/>
</dbReference>
<dbReference type="Pfam" id="PF00440">
    <property type="entry name" value="TetR_N"/>
    <property type="match status" value="1"/>
</dbReference>
<dbReference type="EMBL" id="JADMKU010000018">
    <property type="protein sequence ID" value="MBR9652776.1"/>
    <property type="molecule type" value="Genomic_DNA"/>
</dbReference>
<dbReference type="InterPro" id="IPR036271">
    <property type="entry name" value="Tet_transcr_reg_TetR-rel_C_sf"/>
</dbReference>
<dbReference type="Gene3D" id="1.10.357.10">
    <property type="entry name" value="Tetracycline Repressor, domain 2"/>
    <property type="match status" value="1"/>
</dbReference>
<organism evidence="8 9">
    <name type="scientific">Thalassovita aquimarina</name>
    <dbReference type="NCBI Taxonomy" id="2785917"/>
    <lineage>
        <taxon>Bacteria</taxon>
        <taxon>Pseudomonadati</taxon>
        <taxon>Pseudomonadota</taxon>
        <taxon>Alphaproteobacteria</taxon>
        <taxon>Rhodobacterales</taxon>
        <taxon>Roseobacteraceae</taxon>
        <taxon>Thalassovita</taxon>
    </lineage>
</organism>
<evidence type="ECO:0000256" key="1">
    <source>
        <dbReference type="ARBA" id="ARBA00023015"/>
    </source>
</evidence>
<dbReference type="InterPro" id="IPR023772">
    <property type="entry name" value="DNA-bd_HTH_TetR-type_CS"/>
</dbReference>
<keyword evidence="3" id="KW-0804">Transcription</keyword>
<accession>A0ABS5HUX5</accession>
<feature type="DNA-binding region" description="H-T-H motif" evidence="4">
    <location>
        <begin position="46"/>
        <end position="65"/>
    </location>
</feature>
<dbReference type="InterPro" id="IPR009057">
    <property type="entry name" value="Homeodomain-like_sf"/>
</dbReference>
<dbReference type="Gene3D" id="1.10.10.60">
    <property type="entry name" value="Homeodomain-like"/>
    <property type="match status" value="1"/>
</dbReference>
<feature type="domain" description="HTH tetR-type" evidence="7">
    <location>
        <begin position="23"/>
        <end position="83"/>
    </location>
</feature>
<protein>
    <submittedName>
        <fullName evidence="8">TetR/AcrR family transcriptional regulator</fullName>
    </submittedName>
</protein>
<evidence type="ECO:0000256" key="4">
    <source>
        <dbReference type="PROSITE-ProRule" id="PRU00335"/>
    </source>
</evidence>
<dbReference type="SUPFAM" id="SSF48498">
    <property type="entry name" value="Tetracyclin repressor-like, C-terminal domain"/>
    <property type="match status" value="1"/>
</dbReference>
<dbReference type="PANTHER" id="PTHR30055:SF234">
    <property type="entry name" value="HTH-TYPE TRANSCRIPTIONAL REGULATOR BETI"/>
    <property type="match status" value="1"/>
</dbReference>
<evidence type="ECO:0000256" key="3">
    <source>
        <dbReference type="ARBA" id="ARBA00023163"/>
    </source>
</evidence>